<dbReference type="Gene3D" id="3.40.50.720">
    <property type="entry name" value="NAD(P)-binding Rossmann-like Domain"/>
    <property type="match status" value="1"/>
</dbReference>
<dbReference type="AlphaFoldDB" id="A0A1F6APQ4"/>
<dbReference type="Proteomes" id="UP000176609">
    <property type="component" value="Unassembled WGS sequence"/>
</dbReference>
<dbReference type="PRINTS" id="PR01713">
    <property type="entry name" value="NUCEPIMERASE"/>
</dbReference>
<feature type="domain" description="NAD-dependent epimerase/dehydratase" evidence="2">
    <location>
        <begin position="7"/>
        <end position="284"/>
    </location>
</feature>
<evidence type="ECO:0000256" key="1">
    <source>
        <dbReference type="ARBA" id="ARBA00007637"/>
    </source>
</evidence>
<gene>
    <name evidence="3" type="ORF">A2960_00620</name>
</gene>
<dbReference type="PANTHER" id="PTHR43000">
    <property type="entry name" value="DTDP-D-GLUCOSE 4,6-DEHYDRATASE-RELATED"/>
    <property type="match status" value="1"/>
</dbReference>
<dbReference type="InterPro" id="IPR001509">
    <property type="entry name" value="Epimerase_deHydtase"/>
</dbReference>
<dbReference type="Pfam" id="PF01370">
    <property type="entry name" value="Epimerase"/>
    <property type="match status" value="1"/>
</dbReference>
<sequence length="374" mass="42165">MTRYKRILVTGGAGFIGSHLVDRLIDKGYKVRVLDNLYPQIHPFGKLPNYFNKKAEFIKGDVTSRKDWLKALRGVEAIYHFAAAVGVGQSMYEIEHYVKVNSLGTAIFLDILANKKHTVKKIIVAASMSSYGEGSYNCGECGLVRPSLRSHEQLARQDYNVYCPQCSRIVSPVATNEEVKQNSNSIYALGKKEQEEMVLNIGIAYKIPAVTLRYFNVFGTRQSLSNPYNGVVAIFMSRIKNGKPPIINEDGLQSRDFIHVKDVTSANIAALEKDEANYQIFNVGSGKPIPIVRVAEILISLYKSKLKPEVTFKVRKLDVRHCFADISKISQLLEWKPEVEFEDGLKEIISWSQSEKAVDKLDSALRELERRGLR</sequence>
<comment type="caution">
    <text evidence="3">The sequence shown here is derived from an EMBL/GenBank/DDBJ whole genome shotgun (WGS) entry which is preliminary data.</text>
</comment>
<name>A0A1F6APQ4_9BACT</name>
<dbReference type="SUPFAM" id="SSF51735">
    <property type="entry name" value="NAD(P)-binding Rossmann-fold domains"/>
    <property type="match status" value="1"/>
</dbReference>
<dbReference type="EMBL" id="MFJR01000007">
    <property type="protein sequence ID" value="OGG26661.1"/>
    <property type="molecule type" value="Genomic_DNA"/>
</dbReference>
<dbReference type="InterPro" id="IPR036291">
    <property type="entry name" value="NAD(P)-bd_dom_sf"/>
</dbReference>
<proteinExistence type="inferred from homology"/>
<evidence type="ECO:0000313" key="4">
    <source>
        <dbReference type="Proteomes" id="UP000176609"/>
    </source>
</evidence>
<accession>A0A1F6APQ4</accession>
<evidence type="ECO:0000259" key="2">
    <source>
        <dbReference type="Pfam" id="PF01370"/>
    </source>
</evidence>
<evidence type="ECO:0000313" key="3">
    <source>
        <dbReference type="EMBL" id="OGG26661.1"/>
    </source>
</evidence>
<comment type="similarity">
    <text evidence="1">Belongs to the NAD(P)-dependent epimerase/dehydratase family.</text>
</comment>
<organism evidence="3 4">
    <name type="scientific">Candidatus Gottesmanbacteria bacterium RIFCSPLOWO2_01_FULL_39_12b</name>
    <dbReference type="NCBI Taxonomy" id="1798388"/>
    <lineage>
        <taxon>Bacteria</taxon>
        <taxon>Candidatus Gottesmaniibacteriota</taxon>
    </lineage>
</organism>
<protein>
    <recommendedName>
        <fullName evidence="2">NAD-dependent epimerase/dehydratase domain-containing protein</fullName>
    </recommendedName>
</protein>
<reference evidence="3 4" key="1">
    <citation type="journal article" date="2016" name="Nat. Commun.">
        <title>Thousands of microbial genomes shed light on interconnected biogeochemical processes in an aquifer system.</title>
        <authorList>
            <person name="Anantharaman K."/>
            <person name="Brown C.T."/>
            <person name="Hug L.A."/>
            <person name="Sharon I."/>
            <person name="Castelle C.J."/>
            <person name="Probst A.J."/>
            <person name="Thomas B.C."/>
            <person name="Singh A."/>
            <person name="Wilkins M.J."/>
            <person name="Karaoz U."/>
            <person name="Brodie E.L."/>
            <person name="Williams K.H."/>
            <person name="Hubbard S.S."/>
            <person name="Banfield J.F."/>
        </authorList>
    </citation>
    <scope>NUCLEOTIDE SEQUENCE [LARGE SCALE GENOMIC DNA]</scope>
</reference>